<name>A0A0E9V8Z8_ANGAN</name>
<proteinExistence type="predicted"/>
<dbReference type="AlphaFoldDB" id="A0A0E9V8Z8"/>
<reference evidence="1" key="2">
    <citation type="journal article" date="2015" name="Fish Shellfish Immunol.">
        <title>Early steps in the European eel (Anguilla anguilla)-Vibrio vulnificus interaction in the gills: Role of the RtxA13 toxin.</title>
        <authorList>
            <person name="Callol A."/>
            <person name="Pajuelo D."/>
            <person name="Ebbesson L."/>
            <person name="Teles M."/>
            <person name="MacKenzie S."/>
            <person name="Amaro C."/>
        </authorList>
    </citation>
    <scope>NUCLEOTIDE SEQUENCE</scope>
</reference>
<reference evidence="1" key="1">
    <citation type="submission" date="2014-11" db="EMBL/GenBank/DDBJ databases">
        <authorList>
            <person name="Amaro Gonzalez C."/>
        </authorList>
    </citation>
    <scope>NUCLEOTIDE SEQUENCE</scope>
</reference>
<sequence>MLICLIIDSSSENTLLYKIISTCLQERERTPKRSKEINPSDVRLKKWNRPQNQKCGVPFLHLSITLLLNPVRVVTCQSIFKSHR</sequence>
<protein>
    <submittedName>
        <fullName evidence="1">Uncharacterized protein</fullName>
    </submittedName>
</protein>
<dbReference type="EMBL" id="GBXM01033993">
    <property type="protein sequence ID" value="JAH74584.1"/>
    <property type="molecule type" value="Transcribed_RNA"/>
</dbReference>
<evidence type="ECO:0000313" key="1">
    <source>
        <dbReference type="EMBL" id="JAH74584.1"/>
    </source>
</evidence>
<accession>A0A0E9V8Z8</accession>
<organism evidence="1">
    <name type="scientific">Anguilla anguilla</name>
    <name type="common">European freshwater eel</name>
    <name type="synonym">Muraena anguilla</name>
    <dbReference type="NCBI Taxonomy" id="7936"/>
    <lineage>
        <taxon>Eukaryota</taxon>
        <taxon>Metazoa</taxon>
        <taxon>Chordata</taxon>
        <taxon>Craniata</taxon>
        <taxon>Vertebrata</taxon>
        <taxon>Euteleostomi</taxon>
        <taxon>Actinopterygii</taxon>
        <taxon>Neopterygii</taxon>
        <taxon>Teleostei</taxon>
        <taxon>Anguilliformes</taxon>
        <taxon>Anguillidae</taxon>
        <taxon>Anguilla</taxon>
    </lineage>
</organism>